<dbReference type="EMBL" id="JANQDL010000017">
    <property type="protein sequence ID" value="MDH6062533.1"/>
    <property type="molecule type" value="Genomic_DNA"/>
</dbReference>
<dbReference type="InterPro" id="IPR011009">
    <property type="entry name" value="Kinase-like_dom_sf"/>
</dbReference>
<evidence type="ECO:0000256" key="1">
    <source>
        <dbReference type="SAM" id="Phobius"/>
    </source>
</evidence>
<dbReference type="InterPro" id="IPR001584">
    <property type="entry name" value="Integrase_cat-core"/>
</dbReference>
<proteinExistence type="predicted"/>
<dbReference type="RefSeq" id="WP_280656541.1">
    <property type="nucleotide sequence ID" value="NZ_JANQDL010000017.1"/>
</dbReference>
<dbReference type="PROSITE" id="PS50994">
    <property type="entry name" value="INTEGRASE"/>
    <property type="match status" value="1"/>
</dbReference>
<comment type="caution">
    <text evidence="3">The sequence shown here is derived from an EMBL/GenBank/DDBJ whole genome shotgun (WGS) entry which is preliminary data.</text>
</comment>
<gene>
    <name evidence="3" type="ORF">NWP23_01735</name>
</gene>
<keyword evidence="1" id="KW-1133">Transmembrane helix</keyword>
<dbReference type="SUPFAM" id="SSF56112">
    <property type="entry name" value="Protein kinase-like (PK-like)"/>
    <property type="match status" value="1"/>
</dbReference>
<keyword evidence="1" id="KW-0472">Membrane</keyword>
<sequence>MSLCINPDCPQPHYPNHHQDNFCKSCGSPLELAGRYRVVSLLSDKNGYSKVYVADKQNTPKILKVLNEDLSNDPGAVELFCQEASLLKSLNYSGIPQFEGYFQYQTRNGLVLHCIVMDKIDQPDLDRWLEQQNHLISPAAAVEWLKQLVPVNVVNNSATHVTVPRLTKDSEAVPLKALFAALLVSFVLLSFTALATISPRFGTLATTAQFRQKKGTVDYFAYEKGRDSKGKIAQFNIAVLSNEYKWLAGSNFQVQSDDEVISVELLKLNLEQEGIQQIMEEPTEIISVGVASCGGNPVVEERQALERSQQIQRLVTSLFSNTSSVQGYRLLNLGQFQGRNCQKNQDVTAYARSVMIIGVKPESEDVILDEALRDRLENKPFADFRLKDYSLGARASFKTIPSN</sequence>
<feature type="domain" description="Integrase catalytic" evidence="2">
    <location>
        <begin position="119"/>
        <end position="290"/>
    </location>
</feature>
<dbReference type="Proteomes" id="UP001159370">
    <property type="component" value="Unassembled WGS sequence"/>
</dbReference>
<reference evidence="3 4" key="1">
    <citation type="journal article" date="2023" name="J. Phycol.">
        <title>Chrysosporum ovalisporum is synonymous with the true-branching cyanobacterium Umezakia natans (Nostocales/Aphanizomenonaceae).</title>
        <authorList>
            <person name="McGregor G.B."/>
            <person name="Sendall B.C."/>
            <person name="Niiyama Y."/>
            <person name="Tuji A."/>
            <person name="Willis A."/>
        </authorList>
    </citation>
    <scope>NUCLEOTIDE SEQUENCE [LARGE SCALE GENOMIC DNA]</scope>
    <source>
        <strain evidence="3 4">FSS-62</strain>
    </source>
</reference>
<dbReference type="GO" id="GO:0015074">
    <property type="term" value="P:DNA integration"/>
    <property type="evidence" value="ECO:0007669"/>
    <property type="project" value="InterPro"/>
</dbReference>
<evidence type="ECO:0000259" key="2">
    <source>
        <dbReference type="PROSITE" id="PS50994"/>
    </source>
</evidence>
<evidence type="ECO:0000313" key="4">
    <source>
        <dbReference type="Proteomes" id="UP001159370"/>
    </source>
</evidence>
<keyword evidence="1" id="KW-0812">Transmembrane</keyword>
<feature type="transmembrane region" description="Helical" evidence="1">
    <location>
        <begin position="177"/>
        <end position="197"/>
    </location>
</feature>
<dbReference type="Gene3D" id="1.10.510.10">
    <property type="entry name" value="Transferase(Phosphotransferase) domain 1"/>
    <property type="match status" value="1"/>
</dbReference>
<evidence type="ECO:0000313" key="3">
    <source>
        <dbReference type="EMBL" id="MDH6062533.1"/>
    </source>
</evidence>
<keyword evidence="3" id="KW-0808">Transferase</keyword>
<dbReference type="GO" id="GO:0016301">
    <property type="term" value="F:kinase activity"/>
    <property type="evidence" value="ECO:0007669"/>
    <property type="project" value="UniProtKB-KW"/>
</dbReference>
<protein>
    <submittedName>
        <fullName evidence="3">Inactive serine/threonine-protein kinase VRK3</fullName>
    </submittedName>
</protein>
<dbReference type="AlphaFoldDB" id="A0AA43KE10"/>
<accession>A0AA43KE10</accession>
<name>A0AA43KE10_9CYAN</name>
<organism evidence="3 4">
    <name type="scientific">Umezakia ovalisporum FSS-62</name>
    <dbReference type="NCBI Taxonomy" id="2971776"/>
    <lineage>
        <taxon>Bacteria</taxon>
        <taxon>Bacillati</taxon>
        <taxon>Cyanobacteriota</taxon>
        <taxon>Cyanophyceae</taxon>
        <taxon>Nostocales</taxon>
        <taxon>Nodulariaceae</taxon>
        <taxon>Umezakia</taxon>
    </lineage>
</organism>
<keyword evidence="3" id="KW-0418">Kinase</keyword>
<dbReference type="NCBIfam" id="NF045510">
    <property type="entry name" value="4Cys_prefix_kin"/>
    <property type="match status" value="1"/>
</dbReference>